<name>A0A7S4PHI3_GUITH</name>
<dbReference type="InterPro" id="IPR001715">
    <property type="entry name" value="CH_dom"/>
</dbReference>
<sequence length="1004" mass="112341">MPRDDRLRVFALWIGYILQEKVESILCLQDGGRLAKFFENLSGLRVEDIKDAETQQENVQNIRNVFVAIERSGIPLAALTCSDEEVVEGDQDMILSLIWDLTDHFFISPQFPSSSDHWKSAFLRWCQERCEPRGVFVTDFHQSFQDGMALCAIVDSALEDSSVIGMLTLKSANSAKNLSLAFDAAHRLLDVPKLLEVEDLQHETVDERSVLLYLAVLRLAVEGEELQAPAALEAHEQPQLASQRVAADMQEFPLNERAAARSSIQRALLGRADAPKGPDDGSSQLLTEDLTKVSSLLDELREPISMVAEILQRAGGEEAMDAKATFRQLTERMKRLVEVLPDTLECTQEASILNDSIQMEFRRVRAREEFEEAYISRVCERQRQCHGMSIALQSQIRSEFEELRQPVRQLLQILDEREAHLLQQVAEIEQDKTAILKQAQTQAERDLVRLQEAEAEADNLLKSKIASVSWLETGHRAEKILKDCEAGKVDDKQDFPDHFVDFCCTLNLRLQHNIIQAFAHVLRNTEFEERKLLDQAELLASGSEEVGRLGSSRGEGLDVIRRHSKRTTGAGEFEWQLTAEGEWVKKKEAEESTALDKIIAHAKKLPIREADEYLSQEAIQSVLQGSRSSQYSHGIVKEAYNQVNSNYLSLPTDLQVRPPLLPLGEGIASQVSQANRSTWPHAMPNERSAEGTLEFLRWFQLDSEDSRVLSSASVAVCAIGGWDGNQNLRTIELISPGDTDWRMCTEMSSSRRGAAAVSVEGDIWILGGWDGQNYLRSCHVFQLATGRWKQVADMHEARCYASATVMDGKIYVAGGYHGQVNLDSAEVWSAGEWHKISSMSTPRRGLGLAALDGHLYAVGGWDGRKNLSSVEAWTPLTGSWRKIPDLSTPRSSAAVIASRGKLFAIGGWDGKNFLSSLECYEPKYGTKRNPVGEWRTLPPMSIARSYAAAAAYDNLIFVLGGWDGTEGRRLDSVECFLVHEHRWISFPRMSCPRYGLAAALVKQN</sequence>
<evidence type="ECO:0000256" key="3">
    <source>
        <dbReference type="SAM" id="Coils"/>
    </source>
</evidence>
<feature type="coiled-coil region" evidence="3">
    <location>
        <begin position="411"/>
        <end position="463"/>
    </location>
</feature>
<dbReference type="Pfam" id="PF24681">
    <property type="entry name" value="Kelch_KLHDC2_KLHL20_DRC7"/>
    <property type="match status" value="1"/>
</dbReference>
<dbReference type="Gene3D" id="2.120.10.80">
    <property type="entry name" value="Kelch-type beta propeller"/>
    <property type="match status" value="2"/>
</dbReference>
<accession>A0A7S4PHI3</accession>
<feature type="domain" description="Calponin-homology (CH)" evidence="4">
    <location>
        <begin position="116"/>
        <end position="222"/>
    </location>
</feature>
<dbReference type="SUPFAM" id="SSF117281">
    <property type="entry name" value="Kelch motif"/>
    <property type="match status" value="2"/>
</dbReference>
<evidence type="ECO:0000256" key="1">
    <source>
        <dbReference type="ARBA" id="ARBA00022441"/>
    </source>
</evidence>
<dbReference type="Gene3D" id="1.10.418.10">
    <property type="entry name" value="Calponin-like domain"/>
    <property type="match status" value="2"/>
</dbReference>
<gene>
    <name evidence="5" type="ORF">GTHE00462_LOCUS35674</name>
</gene>
<evidence type="ECO:0000259" key="4">
    <source>
        <dbReference type="PROSITE" id="PS50021"/>
    </source>
</evidence>
<evidence type="ECO:0000313" key="5">
    <source>
        <dbReference type="EMBL" id="CAE2335161.1"/>
    </source>
</evidence>
<dbReference type="InterPro" id="IPR015915">
    <property type="entry name" value="Kelch-typ_b-propeller"/>
</dbReference>
<dbReference type="InterPro" id="IPR036872">
    <property type="entry name" value="CH_dom_sf"/>
</dbReference>
<proteinExistence type="predicted"/>
<keyword evidence="2" id="KW-0677">Repeat</keyword>
<dbReference type="SMART" id="SM00033">
    <property type="entry name" value="CH"/>
    <property type="match status" value="2"/>
</dbReference>
<evidence type="ECO:0000256" key="2">
    <source>
        <dbReference type="ARBA" id="ARBA00022737"/>
    </source>
</evidence>
<keyword evidence="1" id="KW-0880">Kelch repeat</keyword>
<dbReference type="PANTHER" id="PTHR24412">
    <property type="entry name" value="KELCH PROTEIN"/>
    <property type="match status" value="1"/>
</dbReference>
<dbReference type="Pfam" id="PF01344">
    <property type="entry name" value="Kelch_1"/>
    <property type="match status" value="2"/>
</dbReference>
<dbReference type="SMART" id="SM00612">
    <property type="entry name" value="Kelch"/>
    <property type="match status" value="6"/>
</dbReference>
<dbReference type="EMBL" id="HBKN01045586">
    <property type="protein sequence ID" value="CAE2335161.1"/>
    <property type="molecule type" value="Transcribed_RNA"/>
</dbReference>
<organism evidence="5">
    <name type="scientific">Guillardia theta</name>
    <name type="common">Cryptophyte</name>
    <name type="synonym">Cryptomonas phi</name>
    <dbReference type="NCBI Taxonomy" id="55529"/>
    <lineage>
        <taxon>Eukaryota</taxon>
        <taxon>Cryptophyceae</taxon>
        <taxon>Pyrenomonadales</taxon>
        <taxon>Geminigeraceae</taxon>
        <taxon>Guillardia</taxon>
    </lineage>
</organism>
<dbReference type="Pfam" id="PF00307">
    <property type="entry name" value="CH"/>
    <property type="match status" value="2"/>
</dbReference>
<keyword evidence="3" id="KW-0175">Coiled coil</keyword>
<dbReference type="PROSITE" id="PS50021">
    <property type="entry name" value="CH"/>
    <property type="match status" value="1"/>
</dbReference>
<reference evidence="5" key="1">
    <citation type="submission" date="2021-01" db="EMBL/GenBank/DDBJ databases">
        <authorList>
            <person name="Corre E."/>
            <person name="Pelletier E."/>
            <person name="Niang G."/>
            <person name="Scheremetjew M."/>
            <person name="Finn R."/>
            <person name="Kale V."/>
            <person name="Holt S."/>
            <person name="Cochrane G."/>
            <person name="Meng A."/>
            <person name="Brown T."/>
            <person name="Cohen L."/>
        </authorList>
    </citation>
    <scope>NUCLEOTIDE SEQUENCE</scope>
    <source>
        <strain evidence="5">CCMP 2712</strain>
    </source>
</reference>
<dbReference type="SUPFAM" id="SSF47576">
    <property type="entry name" value="Calponin-homology domain, CH-domain"/>
    <property type="match status" value="1"/>
</dbReference>
<dbReference type="PANTHER" id="PTHR24412:SF441">
    <property type="entry name" value="KELCH-LIKE PROTEIN 28"/>
    <property type="match status" value="1"/>
</dbReference>
<dbReference type="PRINTS" id="PR00501">
    <property type="entry name" value="KELCHREPEAT"/>
</dbReference>
<dbReference type="InterPro" id="IPR006652">
    <property type="entry name" value="Kelch_1"/>
</dbReference>
<protein>
    <recommendedName>
        <fullName evidence="4">Calponin-homology (CH) domain-containing protein</fullName>
    </recommendedName>
</protein>
<dbReference type="AlphaFoldDB" id="A0A7S4PHI3"/>